<evidence type="ECO:0000313" key="3">
    <source>
        <dbReference type="Proteomes" id="UP001183222"/>
    </source>
</evidence>
<dbReference type="Proteomes" id="UP001183222">
    <property type="component" value="Unassembled WGS sequence"/>
</dbReference>
<keyword evidence="1" id="KW-0812">Transmembrane</keyword>
<reference evidence="3" key="1">
    <citation type="submission" date="2023-07" db="EMBL/GenBank/DDBJ databases">
        <title>30 novel species of actinomycetes from the DSMZ collection.</title>
        <authorList>
            <person name="Nouioui I."/>
        </authorList>
    </citation>
    <scope>NUCLEOTIDE SEQUENCE [LARGE SCALE GENOMIC DNA]</scope>
    <source>
        <strain evidence="3">DSM 46792</strain>
    </source>
</reference>
<dbReference type="RefSeq" id="WP_311347208.1">
    <property type="nucleotide sequence ID" value="NZ_JAVREI010000027.1"/>
</dbReference>
<feature type="transmembrane region" description="Helical" evidence="1">
    <location>
        <begin position="30"/>
        <end position="47"/>
    </location>
</feature>
<gene>
    <name evidence="2" type="ORF">RM425_21125</name>
</gene>
<evidence type="ECO:0000313" key="2">
    <source>
        <dbReference type="EMBL" id="MDT0278412.1"/>
    </source>
</evidence>
<evidence type="ECO:0000256" key="1">
    <source>
        <dbReference type="SAM" id="Phobius"/>
    </source>
</evidence>
<comment type="caution">
    <text evidence="2">The sequence shown here is derived from an EMBL/GenBank/DDBJ whole genome shotgun (WGS) entry which is preliminary data.</text>
</comment>
<keyword evidence="3" id="KW-1185">Reference proteome</keyword>
<dbReference type="EMBL" id="JAVREI010000027">
    <property type="protein sequence ID" value="MDT0278412.1"/>
    <property type="molecule type" value="Genomic_DNA"/>
</dbReference>
<accession>A0ABU2KE26</accession>
<feature type="transmembrane region" description="Helical" evidence="1">
    <location>
        <begin position="53"/>
        <end position="74"/>
    </location>
</feature>
<protein>
    <recommendedName>
        <fullName evidence="4">Integral membrane protein</fullName>
    </recommendedName>
</protein>
<feature type="transmembrane region" description="Helical" evidence="1">
    <location>
        <begin position="141"/>
        <end position="160"/>
    </location>
</feature>
<evidence type="ECO:0008006" key="4">
    <source>
        <dbReference type="Google" id="ProtNLM"/>
    </source>
</evidence>
<sequence>MTDGTRAPTREIGDDATAEVAERAREELRVTALALPPLLGGVVLLGFDPAGWSAGAWVTAAGVGLCVGLLCWLLSRSAAVRRRRAARLLSEYAVVHHVDPGQGRRVPADRQAREMARGWIWIAVFPLLLAPQLARTSWEDLGTSVPGTVLLVAGCGVILADRLRSVRAGRRWLADPPGPPRD</sequence>
<proteinExistence type="predicted"/>
<keyword evidence="1" id="KW-0472">Membrane</keyword>
<name>A0ABU2KE26_9ACTN</name>
<keyword evidence="1" id="KW-1133">Transmembrane helix</keyword>
<feature type="transmembrane region" description="Helical" evidence="1">
    <location>
        <begin position="118"/>
        <end position="135"/>
    </location>
</feature>
<organism evidence="2 3">
    <name type="scientific">Blastococcus goldschmidtiae</name>
    <dbReference type="NCBI Taxonomy" id="3075546"/>
    <lineage>
        <taxon>Bacteria</taxon>
        <taxon>Bacillati</taxon>
        <taxon>Actinomycetota</taxon>
        <taxon>Actinomycetes</taxon>
        <taxon>Geodermatophilales</taxon>
        <taxon>Geodermatophilaceae</taxon>
        <taxon>Blastococcus</taxon>
    </lineage>
</organism>